<comment type="caution">
    <text evidence="1">The sequence shown here is derived from an EMBL/GenBank/DDBJ whole genome shotgun (WGS) entry which is preliminary data.</text>
</comment>
<protein>
    <submittedName>
        <fullName evidence="1">Uncharacterized protein</fullName>
    </submittedName>
</protein>
<gene>
    <name evidence="1" type="ORF">HYC85_003699</name>
</gene>
<name>A0A7J7HWK2_CAMSI</name>
<organism evidence="1 2">
    <name type="scientific">Camellia sinensis</name>
    <name type="common">Tea plant</name>
    <name type="synonym">Thea sinensis</name>
    <dbReference type="NCBI Taxonomy" id="4442"/>
    <lineage>
        <taxon>Eukaryota</taxon>
        <taxon>Viridiplantae</taxon>
        <taxon>Streptophyta</taxon>
        <taxon>Embryophyta</taxon>
        <taxon>Tracheophyta</taxon>
        <taxon>Spermatophyta</taxon>
        <taxon>Magnoliopsida</taxon>
        <taxon>eudicotyledons</taxon>
        <taxon>Gunneridae</taxon>
        <taxon>Pentapetalae</taxon>
        <taxon>asterids</taxon>
        <taxon>Ericales</taxon>
        <taxon>Theaceae</taxon>
        <taxon>Camellia</taxon>
    </lineage>
</organism>
<dbReference type="AlphaFoldDB" id="A0A7J7HWK2"/>
<evidence type="ECO:0000313" key="1">
    <source>
        <dbReference type="EMBL" id="KAF5956474.1"/>
    </source>
</evidence>
<sequence length="53" mass="6347">MWWTHVSHRPEHYALEVALSIVSFRLQKNQVEPSKDHSTRPLLYFNAPKHQHV</sequence>
<dbReference type="Proteomes" id="UP000593564">
    <property type="component" value="Unassembled WGS sequence"/>
</dbReference>
<accession>A0A7J7HWK2</accession>
<reference evidence="1 2" key="2">
    <citation type="submission" date="2020-07" db="EMBL/GenBank/DDBJ databases">
        <title>Genome assembly of wild tea tree DASZ reveals pedigree and selection history of tea varieties.</title>
        <authorList>
            <person name="Zhang W."/>
        </authorList>
    </citation>
    <scope>NUCLEOTIDE SEQUENCE [LARGE SCALE GENOMIC DNA]</scope>
    <source>
        <strain evidence="2">cv. G240</strain>
        <tissue evidence="1">Leaf</tissue>
    </source>
</reference>
<dbReference type="EMBL" id="JACBKZ010000002">
    <property type="protein sequence ID" value="KAF5956474.1"/>
    <property type="molecule type" value="Genomic_DNA"/>
</dbReference>
<reference evidence="2" key="1">
    <citation type="journal article" date="2020" name="Nat. Commun.">
        <title>Genome assembly of wild tea tree DASZ reveals pedigree and selection history of tea varieties.</title>
        <authorList>
            <person name="Zhang W."/>
            <person name="Zhang Y."/>
            <person name="Qiu H."/>
            <person name="Guo Y."/>
            <person name="Wan H."/>
            <person name="Zhang X."/>
            <person name="Scossa F."/>
            <person name="Alseekh S."/>
            <person name="Zhang Q."/>
            <person name="Wang P."/>
            <person name="Xu L."/>
            <person name="Schmidt M.H."/>
            <person name="Jia X."/>
            <person name="Li D."/>
            <person name="Zhu A."/>
            <person name="Guo F."/>
            <person name="Chen W."/>
            <person name="Ni D."/>
            <person name="Usadel B."/>
            <person name="Fernie A.R."/>
            <person name="Wen W."/>
        </authorList>
    </citation>
    <scope>NUCLEOTIDE SEQUENCE [LARGE SCALE GENOMIC DNA]</scope>
    <source>
        <strain evidence="2">cv. G240</strain>
    </source>
</reference>
<keyword evidence="2" id="KW-1185">Reference proteome</keyword>
<proteinExistence type="predicted"/>
<evidence type="ECO:0000313" key="2">
    <source>
        <dbReference type="Proteomes" id="UP000593564"/>
    </source>
</evidence>